<feature type="coiled-coil region" evidence="1">
    <location>
        <begin position="22"/>
        <end position="49"/>
    </location>
</feature>
<sequence>MPDHNELNLDPQRKLLQHPALSKEDQEMVRELIEKVENLSAENVRLRKTILRQTSGNSPRMSSKLRDALYE</sequence>
<dbReference type="AlphaFoldDB" id="A0A369BRU9"/>
<accession>A0A369BRU9</accession>
<feature type="region of interest" description="Disordered" evidence="2">
    <location>
        <begin position="52"/>
        <end position="71"/>
    </location>
</feature>
<evidence type="ECO:0000256" key="2">
    <source>
        <dbReference type="SAM" id="MobiDB-lite"/>
    </source>
</evidence>
<feature type="compositionally biased region" description="Basic and acidic residues" evidence="2">
    <location>
        <begin position="1"/>
        <end position="13"/>
    </location>
</feature>
<dbReference type="Proteomes" id="UP000253090">
    <property type="component" value="Unassembled WGS sequence"/>
</dbReference>
<keyword evidence="4" id="KW-1185">Reference proteome</keyword>
<evidence type="ECO:0000256" key="1">
    <source>
        <dbReference type="SAM" id="Coils"/>
    </source>
</evidence>
<comment type="caution">
    <text evidence="3">The sequence shown here is derived from an EMBL/GenBank/DDBJ whole genome shotgun (WGS) entry which is preliminary data.</text>
</comment>
<evidence type="ECO:0000313" key="4">
    <source>
        <dbReference type="Proteomes" id="UP000253090"/>
    </source>
</evidence>
<dbReference type="OrthoDB" id="2629881at2"/>
<evidence type="ECO:0000313" key="3">
    <source>
        <dbReference type="EMBL" id="RCX23167.1"/>
    </source>
</evidence>
<feature type="region of interest" description="Disordered" evidence="2">
    <location>
        <begin position="1"/>
        <end position="22"/>
    </location>
</feature>
<protein>
    <submittedName>
        <fullName evidence="3">Uncharacterized protein</fullName>
    </submittedName>
</protein>
<dbReference type="RefSeq" id="WP_114495082.1">
    <property type="nucleotide sequence ID" value="NZ_QPJW01000001.1"/>
</dbReference>
<keyword evidence="1" id="KW-0175">Coiled coil</keyword>
<reference evidence="3 4" key="1">
    <citation type="submission" date="2018-07" db="EMBL/GenBank/DDBJ databases">
        <title>Genomic Encyclopedia of Type Strains, Phase III (KMG-III): the genomes of soil and plant-associated and newly described type strains.</title>
        <authorList>
            <person name="Whitman W."/>
        </authorList>
    </citation>
    <scope>NUCLEOTIDE SEQUENCE [LARGE SCALE GENOMIC DNA]</scope>
    <source>
        <strain evidence="3 4">CECT 8333</strain>
    </source>
</reference>
<gene>
    <name evidence="3" type="ORF">DFP94_101761</name>
</gene>
<feature type="compositionally biased region" description="Polar residues" evidence="2">
    <location>
        <begin position="52"/>
        <end position="61"/>
    </location>
</feature>
<organism evidence="3 4">
    <name type="scientific">Fontibacillus phaseoli</name>
    <dbReference type="NCBI Taxonomy" id="1416533"/>
    <lineage>
        <taxon>Bacteria</taxon>
        <taxon>Bacillati</taxon>
        <taxon>Bacillota</taxon>
        <taxon>Bacilli</taxon>
        <taxon>Bacillales</taxon>
        <taxon>Paenibacillaceae</taxon>
        <taxon>Fontibacillus</taxon>
    </lineage>
</organism>
<dbReference type="EMBL" id="QPJW01000001">
    <property type="protein sequence ID" value="RCX23167.1"/>
    <property type="molecule type" value="Genomic_DNA"/>
</dbReference>
<proteinExistence type="predicted"/>
<name>A0A369BRU9_9BACL</name>